<name>H3NMN7_9FIRM</name>
<dbReference type="InterPro" id="IPR002560">
    <property type="entry name" value="Transposase_DDE"/>
</dbReference>
<organism evidence="3 4">
    <name type="scientific">Helcococcus kunzii ATCC 51366</name>
    <dbReference type="NCBI Taxonomy" id="883114"/>
    <lineage>
        <taxon>Bacteria</taxon>
        <taxon>Bacillati</taxon>
        <taxon>Bacillota</taxon>
        <taxon>Tissierellia</taxon>
        <taxon>Tissierellales</taxon>
        <taxon>Peptoniphilaceae</taxon>
        <taxon>Helcococcus</taxon>
    </lineage>
</organism>
<dbReference type="Pfam" id="PF01610">
    <property type="entry name" value="DDE_Tnp_ISL3"/>
    <property type="match status" value="1"/>
</dbReference>
<dbReference type="RefSeq" id="WP_005397844.1">
    <property type="nucleotide sequence ID" value="NZ_JH601088.1"/>
</dbReference>
<feature type="domain" description="Transposase IS204/IS1001/IS1096/IS1165 zinc-finger" evidence="2">
    <location>
        <begin position="45"/>
        <end position="93"/>
    </location>
</feature>
<reference evidence="3 4" key="1">
    <citation type="submission" date="2012-01" db="EMBL/GenBank/DDBJ databases">
        <title>The Genome Sequence of Helcococcus kunzii ATCC 51366.</title>
        <authorList>
            <consortium name="The Broad Institute Genome Sequencing Platform"/>
            <person name="Earl A."/>
            <person name="Ward D."/>
            <person name="Feldgarden M."/>
            <person name="Gevers D."/>
            <person name="Huys G."/>
            <person name="Young S.K."/>
            <person name="Zeng Q."/>
            <person name="Gargeya S."/>
            <person name="Fitzgerald M."/>
            <person name="Haas B."/>
            <person name="Abouelleil A."/>
            <person name="Alvarado L."/>
            <person name="Arachchi H.M."/>
            <person name="Berlin A."/>
            <person name="Chapman S.B."/>
            <person name="Gearin G."/>
            <person name="Goldberg J."/>
            <person name="Griggs A."/>
            <person name="Gujja S."/>
            <person name="Hansen M."/>
            <person name="Heiman D."/>
            <person name="Howarth C."/>
            <person name="Larimer J."/>
            <person name="Lui A."/>
            <person name="MacDonald P.J.P."/>
            <person name="McCowen C."/>
            <person name="Montmayeur A."/>
            <person name="Murphy C."/>
            <person name="Neiman D."/>
            <person name="Pearson M."/>
            <person name="Priest M."/>
            <person name="Roberts A."/>
            <person name="Saif S."/>
            <person name="Shea T."/>
            <person name="Sisk P."/>
            <person name="Stolte C."/>
            <person name="Sykes S."/>
            <person name="Wortman J."/>
            <person name="Nusbaum C."/>
            <person name="Birren B."/>
        </authorList>
    </citation>
    <scope>NUCLEOTIDE SEQUENCE [LARGE SCALE GENOMIC DNA]</scope>
    <source>
        <strain evidence="3 4">ATCC 51366</strain>
    </source>
</reference>
<dbReference type="eggNOG" id="COG3464">
    <property type="taxonomic scope" value="Bacteria"/>
</dbReference>
<dbReference type="InterPro" id="IPR047951">
    <property type="entry name" value="Transpos_ISL3"/>
</dbReference>
<dbReference type="HOGENOM" id="CLU_041900_1_0_9"/>
<dbReference type="PANTHER" id="PTHR33498:SF1">
    <property type="entry name" value="TRANSPOSASE FOR INSERTION SEQUENCE ELEMENT IS1557"/>
    <property type="match status" value="1"/>
</dbReference>
<dbReference type="AlphaFoldDB" id="H3NMN7"/>
<evidence type="ECO:0000313" key="4">
    <source>
        <dbReference type="Proteomes" id="UP000004191"/>
    </source>
</evidence>
<accession>H3NMN7</accession>
<gene>
    <name evidence="3" type="ORF">HMPREF9709_00598</name>
</gene>
<comment type="caution">
    <text evidence="3">The sequence shown here is derived from an EMBL/GenBank/DDBJ whole genome shotgun (WGS) entry which is preliminary data.</text>
</comment>
<dbReference type="OrthoDB" id="1688839at2"/>
<dbReference type="PANTHER" id="PTHR33498">
    <property type="entry name" value="TRANSPOSASE FOR INSERTION SEQUENCE ELEMENT IS1557"/>
    <property type="match status" value="1"/>
</dbReference>
<dbReference type="Proteomes" id="UP000004191">
    <property type="component" value="Unassembled WGS sequence"/>
</dbReference>
<dbReference type="NCBIfam" id="NF033550">
    <property type="entry name" value="transpos_ISL3"/>
    <property type="match status" value="1"/>
</dbReference>
<evidence type="ECO:0000259" key="1">
    <source>
        <dbReference type="Pfam" id="PF01610"/>
    </source>
</evidence>
<dbReference type="InterPro" id="IPR029261">
    <property type="entry name" value="Transposase_Znf"/>
</dbReference>
<evidence type="ECO:0008006" key="5">
    <source>
        <dbReference type="Google" id="ProtNLM"/>
    </source>
</evidence>
<evidence type="ECO:0000259" key="2">
    <source>
        <dbReference type="Pfam" id="PF14690"/>
    </source>
</evidence>
<keyword evidence="4" id="KW-1185">Reference proteome</keyword>
<dbReference type="GeneID" id="96998605"/>
<feature type="domain" description="Transposase IS204/IS1001/IS1096/IS1165 DDE" evidence="1">
    <location>
        <begin position="164"/>
        <end position="414"/>
    </location>
</feature>
<protein>
    <recommendedName>
        <fullName evidence="5">Transposase IS204/IS1001/IS1096/IS1165 DDE domain-containing protein</fullName>
    </recommendedName>
</protein>
<dbReference type="EMBL" id="AGEI01000017">
    <property type="protein sequence ID" value="EHR34781.1"/>
    <property type="molecule type" value="Genomic_DNA"/>
</dbReference>
<dbReference type="Pfam" id="PF14690">
    <property type="entry name" value="Zn_ribbon_ISL3"/>
    <property type="match status" value="1"/>
</dbReference>
<evidence type="ECO:0000313" key="3">
    <source>
        <dbReference type="EMBL" id="EHR34781.1"/>
    </source>
</evidence>
<proteinExistence type="predicted"/>
<sequence length="427" mass="50081">MSFNNFTTKMLSITDDNITFSDEIYEKLINNLHTIVFCAKLTYKSHSCPKCGNCDDSKIIKHGSKNSIVRILPVNGQPAAIDLKKQRFLCKECKSTFIAETSLISKFKSISNRLKTKILKDISLKVSEIDIANLNNVSHSTVSKYIDKDFRSYRPSYLWLPKHISFDEFKSTKDADGSMSFIFTDVENNKIIDIVENRQLHFLTKYFSRFTDEARAMVETVYIDIYTPYMSLITEMFPNAKIILDRFHIVNLISKALNKTRIAAMKNFNTSTMEYKRLKKYWKLILKDSSTLRSSHFYKYTHFRELKSQETLVEDCIKCDQELKDTYDAYQIILGDIRTKNFEDLQTHLVMLKDNVSDEMRTVFETLIEHIEYVNNALKYTYSNGYTEGVNNYIKTIKKVAFGYKSFFHFRNRILISFKLKQQFNTI</sequence>